<proteinExistence type="inferred from homology"/>
<comment type="similarity">
    <text evidence="1">Belongs to the short-chain dehydrogenases/reductases (SDR) family.</text>
</comment>
<dbReference type="Pfam" id="PF13561">
    <property type="entry name" value="adh_short_C2"/>
    <property type="match status" value="1"/>
</dbReference>
<comment type="caution">
    <text evidence="2">The sequence shown here is derived from an EMBL/GenBank/DDBJ whole genome shotgun (WGS) entry which is preliminary data.</text>
</comment>
<organism evidence="2 3">
    <name type="scientific">Ferrovibrio xuzhouensis</name>
    <dbReference type="NCBI Taxonomy" id="1576914"/>
    <lineage>
        <taxon>Bacteria</taxon>
        <taxon>Pseudomonadati</taxon>
        <taxon>Pseudomonadota</taxon>
        <taxon>Alphaproteobacteria</taxon>
        <taxon>Rhodospirillales</taxon>
        <taxon>Rhodospirillaceae</taxon>
        <taxon>Ferrovibrio</taxon>
    </lineage>
</organism>
<dbReference type="Gene3D" id="3.40.50.720">
    <property type="entry name" value="NAD(P)-binding Rossmann-like Domain"/>
    <property type="match status" value="1"/>
</dbReference>
<protein>
    <submittedName>
        <fullName evidence="2">SDR family oxidoreductase</fullName>
    </submittedName>
</protein>
<accession>A0ABV7VD65</accession>
<keyword evidence="3" id="KW-1185">Reference proteome</keyword>
<dbReference type="Proteomes" id="UP001595711">
    <property type="component" value="Unassembled WGS sequence"/>
</dbReference>
<name>A0ABV7VD65_9PROT</name>
<dbReference type="SUPFAM" id="SSF51735">
    <property type="entry name" value="NAD(P)-binding Rossmann-fold domains"/>
    <property type="match status" value="1"/>
</dbReference>
<reference evidence="3" key="1">
    <citation type="journal article" date="2019" name="Int. J. Syst. Evol. Microbiol.">
        <title>The Global Catalogue of Microorganisms (GCM) 10K type strain sequencing project: providing services to taxonomists for standard genome sequencing and annotation.</title>
        <authorList>
            <consortium name="The Broad Institute Genomics Platform"/>
            <consortium name="The Broad Institute Genome Sequencing Center for Infectious Disease"/>
            <person name="Wu L."/>
            <person name="Ma J."/>
        </authorList>
    </citation>
    <scope>NUCLEOTIDE SEQUENCE [LARGE SCALE GENOMIC DNA]</scope>
    <source>
        <strain evidence="3">KCTC 42182</strain>
    </source>
</reference>
<evidence type="ECO:0000313" key="3">
    <source>
        <dbReference type="Proteomes" id="UP001595711"/>
    </source>
</evidence>
<dbReference type="EMBL" id="JBHRYJ010000001">
    <property type="protein sequence ID" value="MFC3675440.1"/>
    <property type="molecule type" value="Genomic_DNA"/>
</dbReference>
<gene>
    <name evidence="2" type="ORF">ACFOOQ_07790</name>
</gene>
<dbReference type="RefSeq" id="WP_379724023.1">
    <property type="nucleotide sequence ID" value="NZ_JBHRYJ010000001.1"/>
</dbReference>
<dbReference type="InterPro" id="IPR036291">
    <property type="entry name" value="NAD(P)-bd_dom_sf"/>
</dbReference>
<evidence type="ECO:0000313" key="2">
    <source>
        <dbReference type="EMBL" id="MFC3675440.1"/>
    </source>
</evidence>
<sequence length="67" mass="6964">MTTPIYGKLGLSEADTKALAGQIQDQIPAGRFGQPSEIAKAVVFFASDESAYTVGSELVIDGGMSNL</sequence>
<dbReference type="InterPro" id="IPR002347">
    <property type="entry name" value="SDR_fam"/>
</dbReference>
<dbReference type="PANTHER" id="PTHR42760">
    <property type="entry name" value="SHORT-CHAIN DEHYDROGENASES/REDUCTASES FAMILY MEMBER"/>
    <property type="match status" value="1"/>
</dbReference>
<evidence type="ECO:0000256" key="1">
    <source>
        <dbReference type="ARBA" id="ARBA00006484"/>
    </source>
</evidence>